<dbReference type="Proteomes" id="UP001146120">
    <property type="component" value="Unassembled WGS sequence"/>
</dbReference>
<accession>A0AAV2ZHE2</accession>
<sequence length="160" mass="18556">MFFRRLAYPNRLADLERLFGRSQAALSVITNAVLTHIYDRWHHLLRLDRHRLTEENCLQFASAIQRKGAPLNCCIGFIDGTLRHPGNSDSHTTVTRDIYGDPASSRNDCIICPLQGSTLNDDQQTFNKRMSKVRVSVEWGFEDVVRHWAFTDFVKKQKRH</sequence>
<protein>
    <recommendedName>
        <fullName evidence="3">DDE Tnp4 domain-containing protein</fullName>
    </recommendedName>
</protein>
<comment type="caution">
    <text evidence="1">The sequence shown here is derived from an EMBL/GenBank/DDBJ whole genome shotgun (WGS) entry which is preliminary data.</text>
</comment>
<keyword evidence="2" id="KW-1185">Reference proteome</keyword>
<evidence type="ECO:0008006" key="3">
    <source>
        <dbReference type="Google" id="ProtNLM"/>
    </source>
</evidence>
<reference evidence="1" key="2">
    <citation type="journal article" date="2023" name="Microbiol Resour">
        <title>Decontamination and Annotation of the Draft Genome Sequence of the Oomycete Lagenidium giganteum ARSEF 373.</title>
        <authorList>
            <person name="Morgan W.R."/>
            <person name="Tartar A."/>
        </authorList>
    </citation>
    <scope>NUCLEOTIDE SEQUENCE</scope>
    <source>
        <strain evidence="1">ARSEF 373</strain>
    </source>
</reference>
<gene>
    <name evidence="1" type="ORF">N0F65_009483</name>
</gene>
<proteinExistence type="predicted"/>
<name>A0AAV2ZHE2_9STRA</name>
<dbReference type="EMBL" id="DAKRPA010000010">
    <property type="protein sequence ID" value="DBA04248.1"/>
    <property type="molecule type" value="Genomic_DNA"/>
</dbReference>
<reference evidence="1" key="1">
    <citation type="submission" date="2022-11" db="EMBL/GenBank/DDBJ databases">
        <authorList>
            <person name="Morgan W.R."/>
            <person name="Tartar A."/>
        </authorList>
    </citation>
    <scope>NUCLEOTIDE SEQUENCE</scope>
    <source>
        <strain evidence="1">ARSEF 373</strain>
    </source>
</reference>
<evidence type="ECO:0000313" key="2">
    <source>
        <dbReference type="Proteomes" id="UP001146120"/>
    </source>
</evidence>
<organism evidence="1 2">
    <name type="scientific">Lagenidium giganteum</name>
    <dbReference type="NCBI Taxonomy" id="4803"/>
    <lineage>
        <taxon>Eukaryota</taxon>
        <taxon>Sar</taxon>
        <taxon>Stramenopiles</taxon>
        <taxon>Oomycota</taxon>
        <taxon>Peronosporomycetes</taxon>
        <taxon>Pythiales</taxon>
        <taxon>Pythiaceae</taxon>
    </lineage>
</organism>
<dbReference type="AlphaFoldDB" id="A0AAV2ZHE2"/>
<evidence type="ECO:0000313" key="1">
    <source>
        <dbReference type="EMBL" id="DBA04248.1"/>
    </source>
</evidence>